<dbReference type="GeneID" id="118418901"/>
<evidence type="ECO:0000256" key="3">
    <source>
        <dbReference type="ARBA" id="ARBA00022468"/>
    </source>
</evidence>
<organism evidence="8 9">
    <name type="scientific">Branchiostoma floridae</name>
    <name type="common">Florida lancelet</name>
    <name type="synonym">Amphioxus</name>
    <dbReference type="NCBI Taxonomy" id="7739"/>
    <lineage>
        <taxon>Eukaryota</taxon>
        <taxon>Metazoa</taxon>
        <taxon>Chordata</taxon>
        <taxon>Cephalochordata</taxon>
        <taxon>Leptocardii</taxon>
        <taxon>Amphioxiformes</taxon>
        <taxon>Branchiostomatidae</taxon>
        <taxon>Branchiostoma</taxon>
    </lineage>
</organism>
<evidence type="ECO:0000256" key="5">
    <source>
        <dbReference type="SAM" id="MobiDB-lite"/>
    </source>
</evidence>
<dbReference type="OMA" id="GVYGQHM"/>
<dbReference type="SUPFAM" id="SSF64268">
    <property type="entry name" value="PX domain"/>
    <property type="match status" value="1"/>
</dbReference>
<dbReference type="SUPFAM" id="SSF50044">
    <property type="entry name" value="SH3-domain"/>
    <property type="match status" value="1"/>
</dbReference>
<evidence type="ECO:0000259" key="7">
    <source>
        <dbReference type="PROSITE" id="PS50238"/>
    </source>
</evidence>
<feature type="region of interest" description="Disordered" evidence="5">
    <location>
        <begin position="1"/>
        <end position="37"/>
    </location>
</feature>
<feature type="compositionally biased region" description="Low complexity" evidence="5">
    <location>
        <begin position="1024"/>
        <end position="1035"/>
    </location>
</feature>
<dbReference type="PANTHER" id="PTHR15729">
    <property type="entry name" value="CDC42 GTPASE-ACTIVATING PROTEIN"/>
    <property type="match status" value="1"/>
</dbReference>
<dbReference type="InterPro" id="IPR008936">
    <property type="entry name" value="Rho_GTPase_activation_prot"/>
</dbReference>
<dbReference type="CDD" id="cd04384">
    <property type="entry name" value="RhoGAP_CdGAP"/>
    <property type="match status" value="1"/>
</dbReference>
<dbReference type="CDD" id="cd11835">
    <property type="entry name" value="SH3_ARHGAP32_33"/>
    <property type="match status" value="1"/>
</dbReference>
<dbReference type="PROSITE" id="PS50238">
    <property type="entry name" value="RHOGAP"/>
    <property type="match status" value="1"/>
</dbReference>
<keyword evidence="3" id="KW-0343">GTPase activation</keyword>
<dbReference type="RefSeq" id="XP_035680919.1">
    <property type="nucleotide sequence ID" value="XM_035825026.1"/>
</dbReference>
<dbReference type="Gene3D" id="2.30.30.40">
    <property type="entry name" value="SH3 Domains"/>
    <property type="match status" value="1"/>
</dbReference>
<dbReference type="InterPro" id="IPR051576">
    <property type="entry name" value="PX-Rho_GAP"/>
</dbReference>
<dbReference type="GO" id="GO:0005096">
    <property type="term" value="F:GTPase activator activity"/>
    <property type="evidence" value="ECO:0000318"/>
    <property type="project" value="GO_Central"/>
</dbReference>
<dbReference type="PANTHER" id="PTHR15729:SF10">
    <property type="entry name" value="GTPASE-ACTIVATING PROTEIN CDGAPR"/>
    <property type="match status" value="1"/>
</dbReference>
<dbReference type="Gene3D" id="1.10.555.10">
    <property type="entry name" value="Rho GTPase activation protein"/>
    <property type="match status" value="1"/>
</dbReference>
<dbReference type="OrthoDB" id="5873004at2759"/>
<dbReference type="SMART" id="SM00324">
    <property type="entry name" value="RhoGAP"/>
    <property type="match status" value="1"/>
</dbReference>
<dbReference type="Pfam" id="PF14604">
    <property type="entry name" value="SH3_9"/>
    <property type="match status" value="1"/>
</dbReference>
<proteinExistence type="inferred from homology"/>
<evidence type="ECO:0000256" key="4">
    <source>
        <dbReference type="PROSITE-ProRule" id="PRU00192"/>
    </source>
</evidence>
<dbReference type="InterPro" id="IPR001452">
    <property type="entry name" value="SH3_domain"/>
</dbReference>
<protein>
    <submittedName>
        <fullName evidence="9">Rho GTPase-activating protein 32-like</fullName>
    </submittedName>
</protein>
<dbReference type="PROSITE" id="PS50002">
    <property type="entry name" value="SH3"/>
    <property type="match status" value="1"/>
</dbReference>
<evidence type="ECO:0000313" key="9">
    <source>
        <dbReference type="RefSeq" id="XP_035680919.1"/>
    </source>
</evidence>
<dbReference type="AlphaFoldDB" id="A0A9J7LDK9"/>
<feature type="compositionally biased region" description="Polar residues" evidence="5">
    <location>
        <begin position="1227"/>
        <end position="1238"/>
    </location>
</feature>
<feature type="compositionally biased region" description="Basic and acidic residues" evidence="5">
    <location>
        <begin position="772"/>
        <end position="782"/>
    </location>
</feature>
<comment type="similarity">
    <text evidence="1">Belongs to the PX domain-containing GAP family.</text>
</comment>
<feature type="compositionally biased region" description="Low complexity" evidence="5">
    <location>
        <begin position="756"/>
        <end position="766"/>
    </location>
</feature>
<gene>
    <name evidence="9" type="primary">LOC118418901</name>
</gene>
<dbReference type="FunFam" id="2.30.30.40:FF:000207">
    <property type="entry name" value="CLUMA_CG020965, isoform A"/>
    <property type="match status" value="1"/>
</dbReference>
<feature type="compositionally biased region" description="Basic and acidic residues" evidence="5">
    <location>
        <begin position="803"/>
        <end position="823"/>
    </location>
</feature>
<dbReference type="SMART" id="SM00326">
    <property type="entry name" value="SH3"/>
    <property type="match status" value="1"/>
</dbReference>
<feature type="domain" description="Rho-GAP" evidence="7">
    <location>
        <begin position="358"/>
        <end position="547"/>
    </location>
</feature>
<evidence type="ECO:0000259" key="6">
    <source>
        <dbReference type="PROSITE" id="PS50002"/>
    </source>
</evidence>
<feature type="region of interest" description="Disordered" evidence="5">
    <location>
        <begin position="1084"/>
        <end position="1142"/>
    </location>
</feature>
<feature type="domain" description="SH3" evidence="6">
    <location>
        <begin position="208"/>
        <end position="270"/>
    </location>
</feature>
<evidence type="ECO:0000256" key="1">
    <source>
        <dbReference type="ARBA" id="ARBA00008795"/>
    </source>
</evidence>
<dbReference type="GO" id="GO:0035091">
    <property type="term" value="F:phosphatidylinositol binding"/>
    <property type="evidence" value="ECO:0007669"/>
    <property type="project" value="InterPro"/>
</dbReference>
<sequence length="1238" mass="138207">MEPDGQVNTRPPPAAVGPQRERAGSDAVDGSPQRCSVTVPRPTSIKVKTIKRIHEGNIRFPKIEDCAHFHYEYVDIGQLQVAMGDESPDSLKHNGVPEPHKDTLYLVSVECQGKCWTVQHSYEDFRFLDKHLHSCIYDRKFSQLTELPKGEAMKENIQAVKQVLSRYLARLSQITGNLLNCGPVLNWLELDNRGNHLIARDECAINVPAVAAAHVIKRYAAQASDEISLEVGDIVSVIDMPPTHETLWWRGKKGFEVGFFPSQCVEVISDKVPPSFNVPTRRTIKPAPRPRSWAAPAPAPSYPYFWEEGTSTGTPGPRKKVSKKHGKLITFLRSFLATRPSRRLLQQTGILRERVFGCDLGEYLLRCGVDVPPVLACCSEFIEKYGIIDGVYRLSGVASNIHKLRAEFDMETEPDLSKDCYRQDIHCVGSLLKMYFRELPNPLLTYQLYNKFAEAIDNKETRFQKIHDVIQKLPPPHYRTLKYLMEHLSHVATFSDRTGMHSKNLAIVWAPNLLRSKEIESGAAALMEIRVQSVVIEFLIHHVDLLFSNKLAGTLLGAPSEDALKPARRPKSLVLSTPTKLLSLEEAQARTTTGSLPSQGFIEVGGGPANLPQYHAIIDLPEGFLSRSRDLPAYSRRWSLSLPTKYNTILGIWGRNKDRRRTNSDKYNKSKKSPRGWRSIFAKETKEKAVTDGTKRKIEIERVVPPESRLFPGQTDRAGLSPCRSEESIPFALGSMAREEAPEPKSLQPVRKPVLPVSTSSSSNGMPPSPDYLKKATSHDSFFDLPPATLAPTSSPEEEEENPDMRPDRNPDVRPEGNPDMRPAEYTPTPVPRTRSHTLPSSLEMDYSKGPAVSPQSPPFIDVSPDCFLPSEPQHSSPYLGHQHPARQEDIKAVKLRHPSAPISIARPRDRDSQSLTNYPVSRSLSPVREVKPISVTPPGTEFVPPKMLRSVSDCHAQLLSSPRRQSFRKSFTEGLPENHKTSGQEAESDTNAFHPGRAVPSQGSNFSNSMTRQKEEFRKIPLSAFNTNSNASSSMRHSYTTAHRPETDHSNIVYVEGRFYQVHGRSVSMPAPVCQTSLPTFAHREGERHPPPVPHRPSHTDTSAQAPLYPRPHPQYPADTANYPRSHQQYPADGANYPRPHHLAQSANYENLLSGRPESDPRTSAQSDRHAVLSTYDNLDWCSVTMQQDDGGVYGQHMGEGRVYGRHTSDGGVYGRDGPYTGAESEASTPQTLTPTN</sequence>
<dbReference type="SUPFAM" id="SSF48350">
    <property type="entry name" value="GTPase activation domain, GAP"/>
    <property type="match status" value="1"/>
</dbReference>
<dbReference type="InterPro" id="IPR036028">
    <property type="entry name" value="SH3-like_dom_sf"/>
</dbReference>
<dbReference type="InterPro" id="IPR036871">
    <property type="entry name" value="PX_dom_sf"/>
</dbReference>
<dbReference type="Gene3D" id="3.30.1520.10">
    <property type="entry name" value="Phox-like domain"/>
    <property type="match status" value="1"/>
</dbReference>
<keyword evidence="2 4" id="KW-0728">SH3 domain</keyword>
<feature type="compositionally biased region" description="Polar residues" evidence="5">
    <location>
        <begin position="1002"/>
        <end position="1012"/>
    </location>
</feature>
<reference evidence="9" key="3">
    <citation type="submission" date="2025-08" db="UniProtKB">
        <authorList>
            <consortium name="RefSeq"/>
        </authorList>
    </citation>
    <scope>IDENTIFICATION</scope>
</reference>
<dbReference type="GO" id="GO:0007264">
    <property type="term" value="P:small GTPase-mediated signal transduction"/>
    <property type="evidence" value="ECO:0000318"/>
    <property type="project" value="GO_Central"/>
</dbReference>
<evidence type="ECO:0000313" key="8">
    <source>
        <dbReference type="Proteomes" id="UP000001554"/>
    </source>
</evidence>
<keyword evidence="8" id="KW-1185">Reference proteome</keyword>
<name>A0A9J7LDK9_BRAFL</name>
<evidence type="ECO:0000256" key="2">
    <source>
        <dbReference type="ARBA" id="ARBA00022443"/>
    </source>
</evidence>
<feature type="region of interest" description="Disordered" evidence="5">
    <location>
        <begin position="901"/>
        <end position="921"/>
    </location>
</feature>
<reference evidence="9" key="1">
    <citation type="journal article" date="2016" name="Genome Biol. Evol.">
        <title>Conserved non-coding elements in the most distant genera of cephalochordates: the Goldilocks principle.</title>
        <authorList>
            <person name="Yue J.X."/>
            <person name="Kozmikova I."/>
            <person name="Ono H."/>
            <person name="Nossa C.W."/>
            <person name="Kozmik Z."/>
            <person name="Putnam N.H."/>
            <person name="Yu J.K."/>
            <person name="Holland L.Z."/>
        </authorList>
    </citation>
    <scope>NUCLEOTIDE SEQUENCE</scope>
</reference>
<dbReference type="CDD" id="cd07278">
    <property type="entry name" value="PX_RICS_like"/>
    <property type="match status" value="1"/>
</dbReference>
<dbReference type="KEGG" id="bfo:118418901"/>
<dbReference type="FunFam" id="1.10.555.10:FF:000002">
    <property type="entry name" value="rho GTPase-activating protein 32 isoform X1"/>
    <property type="match status" value="1"/>
</dbReference>
<dbReference type="Pfam" id="PF00620">
    <property type="entry name" value="RhoGAP"/>
    <property type="match status" value="1"/>
</dbReference>
<feature type="region of interest" description="Disordered" evidence="5">
    <location>
        <begin position="960"/>
        <end position="1045"/>
    </location>
</feature>
<dbReference type="Proteomes" id="UP000001554">
    <property type="component" value="Chromosome 1"/>
</dbReference>
<accession>A0A9J7LDK9</accession>
<feature type="region of interest" description="Disordered" evidence="5">
    <location>
        <begin position="737"/>
        <end position="887"/>
    </location>
</feature>
<feature type="region of interest" description="Disordered" evidence="5">
    <location>
        <begin position="1208"/>
        <end position="1238"/>
    </location>
</feature>
<reference evidence="8" key="2">
    <citation type="journal article" date="2020" name="Nat. Ecol. Evol.">
        <title>Deeply conserved synteny resolves early events in vertebrate evolution.</title>
        <authorList>
            <person name="Simakov O."/>
            <person name="Marletaz F."/>
            <person name="Yue J.X."/>
            <person name="O'Connell B."/>
            <person name="Jenkins J."/>
            <person name="Brandt A."/>
            <person name="Calef R."/>
            <person name="Tung C.H."/>
            <person name="Huang T.K."/>
            <person name="Schmutz J."/>
            <person name="Satoh N."/>
            <person name="Yu J.K."/>
            <person name="Putnam N.H."/>
            <person name="Green R.E."/>
            <person name="Rokhsar D.S."/>
        </authorList>
    </citation>
    <scope>NUCLEOTIDE SEQUENCE [LARGE SCALE GENOMIC DNA]</scope>
    <source>
        <strain evidence="8">S238N-H82</strain>
    </source>
</reference>
<dbReference type="InterPro" id="IPR000198">
    <property type="entry name" value="RhoGAP_dom"/>
</dbReference>